<feature type="chain" id="PRO_5022161017" evidence="2">
    <location>
        <begin position="23"/>
        <end position="383"/>
    </location>
</feature>
<protein>
    <submittedName>
        <fullName evidence="3">Uncharacterized protein</fullName>
    </submittedName>
</protein>
<dbReference type="Proteomes" id="UP000320839">
    <property type="component" value="Chromosome"/>
</dbReference>
<accession>A0A518FLS6</accession>
<gene>
    <name evidence="3" type="ORF">Pan153_19390</name>
</gene>
<feature type="signal peptide" evidence="2">
    <location>
        <begin position="1"/>
        <end position="22"/>
    </location>
</feature>
<proteinExistence type="predicted"/>
<name>A0A518FLS6_9PLAN</name>
<keyword evidence="2" id="KW-0732">Signal</keyword>
<feature type="transmembrane region" description="Helical" evidence="1">
    <location>
        <begin position="359"/>
        <end position="376"/>
    </location>
</feature>
<organism evidence="3 4">
    <name type="scientific">Gimesia panareensis</name>
    <dbReference type="NCBI Taxonomy" id="2527978"/>
    <lineage>
        <taxon>Bacteria</taxon>
        <taxon>Pseudomonadati</taxon>
        <taxon>Planctomycetota</taxon>
        <taxon>Planctomycetia</taxon>
        <taxon>Planctomycetales</taxon>
        <taxon>Planctomycetaceae</taxon>
        <taxon>Gimesia</taxon>
    </lineage>
</organism>
<keyword evidence="1" id="KW-1133">Transmembrane helix</keyword>
<dbReference type="EMBL" id="CP036317">
    <property type="protein sequence ID" value="QDV17304.1"/>
    <property type="molecule type" value="Genomic_DNA"/>
</dbReference>
<reference evidence="3 4" key="1">
    <citation type="submission" date="2019-02" db="EMBL/GenBank/DDBJ databases">
        <title>Deep-cultivation of Planctomycetes and their phenomic and genomic characterization uncovers novel biology.</title>
        <authorList>
            <person name="Wiegand S."/>
            <person name="Jogler M."/>
            <person name="Boedeker C."/>
            <person name="Pinto D."/>
            <person name="Vollmers J."/>
            <person name="Rivas-Marin E."/>
            <person name="Kohn T."/>
            <person name="Peeters S.H."/>
            <person name="Heuer A."/>
            <person name="Rast P."/>
            <person name="Oberbeckmann S."/>
            <person name="Bunk B."/>
            <person name="Jeske O."/>
            <person name="Meyerdierks A."/>
            <person name="Storesund J.E."/>
            <person name="Kallscheuer N."/>
            <person name="Luecker S."/>
            <person name="Lage O.M."/>
            <person name="Pohl T."/>
            <person name="Merkel B.J."/>
            <person name="Hornburger P."/>
            <person name="Mueller R.-W."/>
            <person name="Bruemmer F."/>
            <person name="Labrenz M."/>
            <person name="Spormann A.M."/>
            <person name="Op den Camp H."/>
            <person name="Overmann J."/>
            <person name="Amann R."/>
            <person name="Jetten M.S.M."/>
            <person name="Mascher T."/>
            <person name="Medema M.H."/>
            <person name="Devos D.P."/>
            <person name="Kaster A.-K."/>
            <person name="Ovreas L."/>
            <person name="Rohde M."/>
            <person name="Galperin M.Y."/>
            <person name="Jogler C."/>
        </authorList>
    </citation>
    <scope>NUCLEOTIDE SEQUENCE [LARGE SCALE GENOMIC DNA]</scope>
    <source>
        <strain evidence="3 4">Pan153</strain>
    </source>
</reference>
<evidence type="ECO:0000256" key="2">
    <source>
        <dbReference type="SAM" id="SignalP"/>
    </source>
</evidence>
<evidence type="ECO:0000313" key="3">
    <source>
        <dbReference type="EMBL" id="QDV17304.1"/>
    </source>
</evidence>
<dbReference type="AlphaFoldDB" id="A0A518FLS6"/>
<evidence type="ECO:0000256" key="1">
    <source>
        <dbReference type="SAM" id="Phobius"/>
    </source>
</evidence>
<keyword evidence="1" id="KW-0812">Transmembrane</keyword>
<keyword evidence="1" id="KW-0472">Membrane</keyword>
<sequence length="383" mass="43165" precursor="true">MRYLMFNLLVLVFFSGVPTLFAQNVPSEQDDVTARVKFCLKGIRAHCKSLKSGLATYQGSLNVEIRGEPEKNLSGPVSGVFAFEGAKERFDVTRPGWTVDSGTIEHTSDDQTKGNATAQMKKGVLTKQFSDDGSKCAIWQSFQPVVSIGKSGSFTDRRVTEQIDYRCPTLFENYAVNAGYTLDQILDQLNPDHSPSVYSVETESETVWKLIWVYTDTEHNELTRWILWVDVQKDFIPTKFLCESTRLQEGKQTSGWIAEWENTTTWKEVSDVWVPVHVERKLFMGPYSGANQVFSADLKWQSVNKPIPAKVFTYAGFEVPDHIAIQDTSSGEAVWIKSMPAIQPQPEPPHSQKTIPKPILIGLNLLIILLAGVWYLRKRLAHA</sequence>
<evidence type="ECO:0000313" key="4">
    <source>
        <dbReference type="Proteomes" id="UP000320839"/>
    </source>
</evidence>